<dbReference type="RefSeq" id="XP_037151684.1">
    <property type="nucleotide sequence ID" value="XM_037292265.1"/>
</dbReference>
<feature type="transmembrane region" description="Helical" evidence="6">
    <location>
        <begin position="109"/>
        <end position="129"/>
    </location>
</feature>
<dbReference type="GO" id="GO:0055088">
    <property type="term" value="P:lipid homeostasis"/>
    <property type="evidence" value="ECO:0007669"/>
    <property type="project" value="TreeGrafter"/>
</dbReference>
<dbReference type="GeneID" id="59329751"/>
<keyword evidence="2 5" id="KW-0812">Transmembrane</keyword>
<evidence type="ECO:0000256" key="4">
    <source>
        <dbReference type="ARBA" id="ARBA00023136"/>
    </source>
</evidence>
<evidence type="ECO:0000256" key="2">
    <source>
        <dbReference type="ARBA" id="ARBA00022692"/>
    </source>
</evidence>
<keyword evidence="9" id="KW-1185">Reference proteome</keyword>
<dbReference type="AlphaFoldDB" id="A0A8H6CFI6"/>
<evidence type="ECO:0000256" key="5">
    <source>
        <dbReference type="PROSITE-ProRule" id="PRU00205"/>
    </source>
</evidence>
<dbReference type="PANTHER" id="PTHR13439:SF0">
    <property type="entry name" value="TOPOISOMERASE I DAMAGE AFFECTED PROTEIN 4"/>
    <property type="match status" value="1"/>
</dbReference>
<dbReference type="InterPro" id="IPR006634">
    <property type="entry name" value="TLC-dom"/>
</dbReference>
<accession>A0A8H6CFI6</accession>
<keyword evidence="3 6" id="KW-1133">Transmembrane helix</keyword>
<evidence type="ECO:0000256" key="3">
    <source>
        <dbReference type="ARBA" id="ARBA00022989"/>
    </source>
</evidence>
<dbReference type="PANTHER" id="PTHR13439">
    <property type="entry name" value="CT120 PROTEIN"/>
    <property type="match status" value="1"/>
</dbReference>
<feature type="transmembrane region" description="Helical" evidence="6">
    <location>
        <begin position="182"/>
        <end position="200"/>
    </location>
</feature>
<comment type="caution">
    <text evidence="8">The sequence shown here is derived from an EMBL/GenBank/DDBJ whole genome shotgun (WGS) entry which is preliminary data.</text>
</comment>
<dbReference type="GO" id="GO:0005783">
    <property type="term" value="C:endoplasmic reticulum"/>
    <property type="evidence" value="ECO:0007669"/>
    <property type="project" value="TreeGrafter"/>
</dbReference>
<dbReference type="SMART" id="SM00724">
    <property type="entry name" value="TLC"/>
    <property type="match status" value="1"/>
</dbReference>
<evidence type="ECO:0000256" key="1">
    <source>
        <dbReference type="ARBA" id="ARBA00004141"/>
    </source>
</evidence>
<name>A0A8H6CFI6_9LECA</name>
<feature type="transmembrane region" description="Helical" evidence="6">
    <location>
        <begin position="212"/>
        <end position="232"/>
    </location>
</feature>
<dbReference type="PROSITE" id="PS50922">
    <property type="entry name" value="TLC"/>
    <property type="match status" value="1"/>
</dbReference>
<sequence length="320" mass="35836">MIDPLPQPPALIRSLTQPIADALSLKTLPLHGHEVLLSFTAYYLMENFLAPRFSAQFFATTYTSLPPRTKINWNIRVVSTIQAIFICGLAFWTILADKERENMNLEERVWGYTGALGMTQAFAAGYFIWDVKISATNVGILGWGSLAHAVSALLITSLGFLWRHMELTTASYKRPFANYYGVAFVLYAMSTPFLNLHWYLDKCNMTGGNAQLVNGVALLASFFGSRLVWGTYQSVMVYQDILAILQQNVGEGLGSSTRTGDSGVMRFSDGKVLPLWLAYTYLGSNTLLTVLNFYWFGRMVETVTKRFRSPHNKKAKLASE</sequence>
<reference evidence="8 9" key="1">
    <citation type="journal article" date="2020" name="Genomics">
        <title>Complete, high-quality genomes from long-read metagenomic sequencing of two wolf lichen thalli reveals enigmatic genome architecture.</title>
        <authorList>
            <person name="McKenzie S.K."/>
            <person name="Walston R.F."/>
            <person name="Allen J.L."/>
        </authorList>
    </citation>
    <scope>NUCLEOTIDE SEQUENCE [LARGE SCALE GENOMIC DNA]</scope>
    <source>
        <strain evidence="8">WasteWater1</strain>
    </source>
</reference>
<dbReference type="EMBL" id="JACCJB010000012">
    <property type="protein sequence ID" value="KAF6222249.1"/>
    <property type="molecule type" value="Genomic_DNA"/>
</dbReference>
<keyword evidence="4 5" id="KW-0472">Membrane</keyword>
<proteinExistence type="predicted"/>
<dbReference type="GO" id="GO:0016020">
    <property type="term" value="C:membrane"/>
    <property type="evidence" value="ECO:0007669"/>
    <property type="project" value="UniProtKB-SubCell"/>
</dbReference>
<dbReference type="Pfam" id="PF03798">
    <property type="entry name" value="TRAM_LAG1_CLN8"/>
    <property type="match status" value="1"/>
</dbReference>
<feature type="domain" description="TLC" evidence="7">
    <location>
        <begin position="68"/>
        <end position="308"/>
    </location>
</feature>
<dbReference type="Proteomes" id="UP000593566">
    <property type="component" value="Unassembled WGS sequence"/>
</dbReference>
<evidence type="ECO:0000256" key="6">
    <source>
        <dbReference type="SAM" id="Phobius"/>
    </source>
</evidence>
<feature type="transmembrane region" description="Helical" evidence="6">
    <location>
        <begin position="276"/>
        <end position="296"/>
    </location>
</feature>
<organism evidence="8 9">
    <name type="scientific">Letharia lupina</name>
    <dbReference type="NCBI Taxonomy" id="560253"/>
    <lineage>
        <taxon>Eukaryota</taxon>
        <taxon>Fungi</taxon>
        <taxon>Dikarya</taxon>
        <taxon>Ascomycota</taxon>
        <taxon>Pezizomycotina</taxon>
        <taxon>Lecanoromycetes</taxon>
        <taxon>OSLEUM clade</taxon>
        <taxon>Lecanoromycetidae</taxon>
        <taxon>Lecanorales</taxon>
        <taxon>Lecanorineae</taxon>
        <taxon>Parmeliaceae</taxon>
        <taxon>Letharia</taxon>
    </lineage>
</organism>
<evidence type="ECO:0000313" key="8">
    <source>
        <dbReference type="EMBL" id="KAF6222249.1"/>
    </source>
</evidence>
<evidence type="ECO:0000313" key="9">
    <source>
        <dbReference type="Proteomes" id="UP000593566"/>
    </source>
</evidence>
<gene>
    <name evidence="8" type="ORF">HO133_001335</name>
</gene>
<dbReference type="InterPro" id="IPR050846">
    <property type="entry name" value="TLCD"/>
</dbReference>
<feature type="transmembrane region" description="Helical" evidence="6">
    <location>
        <begin position="73"/>
        <end position="94"/>
    </location>
</feature>
<evidence type="ECO:0000259" key="7">
    <source>
        <dbReference type="PROSITE" id="PS50922"/>
    </source>
</evidence>
<comment type="subcellular location">
    <subcellularLocation>
        <location evidence="1">Membrane</location>
        <topology evidence="1">Multi-pass membrane protein</topology>
    </subcellularLocation>
</comment>
<protein>
    <recommendedName>
        <fullName evidence="7">TLC domain-containing protein</fullName>
    </recommendedName>
</protein>
<feature type="transmembrane region" description="Helical" evidence="6">
    <location>
        <begin position="141"/>
        <end position="162"/>
    </location>
</feature>